<comment type="caution">
    <text evidence="3">The sequence shown here is derived from an EMBL/GenBank/DDBJ whole genome shotgun (WGS) entry which is preliminary data.</text>
</comment>
<dbReference type="EMBL" id="JAAAMI010000001">
    <property type="protein sequence ID" value="NDV42277.1"/>
    <property type="molecule type" value="Genomic_DNA"/>
</dbReference>
<dbReference type="Gene3D" id="1.20.5.320">
    <property type="entry name" value="6-Phosphogluconate Dehydrogenase, domain 3"/>
    <property type="match status" value="1"/>
</dbReference>
<protein>
    <recommendedName>
        <fullName evidence="5">Collagen-like protein</fullName>
    </recommendedName>
</protein>
<dbReference type="RefSeq" id="WP_163632871.1">
    <property type="nucleotide sequence ID" value="NZ_JAAAMI010000001.1"/>
</dbReference>
<dbReference type="Proteomes" id="UP000468707">
    <property type="component" value="Unassembled WGS sequence"/>
</dbReference>
<feature type="compositionally biased region" description="Low complexity" evidence="1">
    <location>
        <begin position="33"/>
        <end position="46"/>
    </location>
</feature>
<organism evidence="3 4">
    <name type="scientific">Flagellimonas sediminis</name>
    <dbReference type="NCBI Taxonomy" id="2696468"/>
    <lineage>
        <taxon>Bacteria</taxon>
        <taxon>Pseudomonadati</taxon>
        <taxon>Bacteroidota</taxon>
        <taxon>Flavobacteriia</taxon>
        <taxon>Flavobacteriales</taxon>
        <taxon>Flavobacteriaceae</taxon>
        <taxon>Flagellimonas</taxon>
    </lineage>
</organism>
<gene>
    <name evidence="3" type="ORF">GTK07_02970</name>
</gene>
<dbReference type="AlphaFoldDB" id="A0A6I5KP21"/>
<proteinExistence type="predicted"/>
<keyword evidence="2" id="KW-0732">Signal</keyword>
<evidence type="ECO:0000256" key="2">
    <source>
        <dbReference type="SAM" id="SignalP"/>
    </source>
</evidence>
<evidence type="ECO:0000313" key="4">
    <source>
        <dbReference type="Proteomes" id="UP000468707"/>
    </source>
</evidence>
<evidence type="ECO:0000313" key="3">
    <source>
        <dbReference type="EMBL" id="NDV42277.1"/>
    </source>
</evidence>
<sequence>MKKSKVLMMALFVVGLCLGSCTGDDGEQGPKGDQGVAGVDGQDGVNGTNGKDGEDGNANVHHVVLDMTGHTGTIFAQTVPELTEEVISNYAILYYLGKDDLAGTQYYSIPGPVSADFLTQVYAQTQLVQIYFSNYDGTGYPVTANDHLESLRIVLIESTPYTTSKSVYTSVKDELKAAGVDIADYNAVAKYFGLE</sequence>
<feature type="chain" id="PRO_5026237996" description="Collagen-like protein" evidence="2">
    <location>
        <begin position="20"/>
        <end position="195"/>
    </location>
</feature>
<accession>A0A6I5KP21</accession>
<evidence type="ECO:0000256" key="1">
    <source>
        <dbReference type="SAM" id="MobiDB-lite"/>
    </source>
</evidence>
<feature type="region of interest" description="Disordered" evidence="1">
    <location>
        <begin position="26"/>
        <end position="57"/>
    </location>
</feature>
<name>A0A6I5KP21_9FLAO</name>
<evidence type="ECO:0008006" key="5">
    <source>
        <dbReference type="Google" id="ProtNLM"/>
    </source>
</evidence>
<reference evidence="3 4" key="1">
    <citation type="submission" date="2020-01" db="EMBL/GenBank/DDBJ databases">
        <title>Muricauda sediminis sp.nov. 40Bstr401.</title>
        <authorList>
            <person name="Xue Z."/>
            <person name="Zhu S."/>
            <person name="Ren N."/>
            <person name="Chen T."/>
            <person name="Chen X."/>
            <person name="Chen J."/>
            <person name="Yang J."/>
        </authorList>
    </citation>
    <scope>NUCLEOTIDE SEQUENCE [LARGE SCALE GENOMIC DNA]</scope>
    <source>
        <strain evidence="3 4">40Bstr401</strain>
    </source>
</reference>
<keyword evidence="4" id="KW-1185">Reference proteome</keyword>
<feature type="signal peptide" evidence="2">
    <location>
        <begin position="1"/>
        <end position="19"/>
    </location>
</feature>